<reference evidence="8" key="1">
    <citation type="journal article" date="2014" name="Int. J. Syst. Evol. Microbiol.">
        <title>Complete genome sequence of Corynebacterium casei LMG S-19264T (=DSM 44701T), isolated from a smear-ripened cheese.</title>
        <authorList>
            <consortium name="US DOE Joint Genome Institute (JGI-PGF)"/>
            <person name="Walter F."/>
            <person name="Albersmeier A."/>
            <person name="Kalinowski J."/>
            <person name="Ruckert C."/>
        </authorList>
    </citation>
    <scope>NUCLEOTIDE SEQUENCE</scope>
    <source>
        <strain evidence="8">CGMCC 4.7368</strain>
    </source>
</reference>
<feature type="domain" description="Carrier" evidence="6">
    <location>
        <begin position="910"/>
        <end position="985"/>
    </location>
</feature>
<dbReference type="InterPro" id="IPR020841">
    <property type="entry name" value="PKS_Beta-ketoAc_synthase_dom"/>
</dbReference>
<dbReference type="Pfam" id="PF00550">
    <property type="entry name" value="PP-binding"/>
    <property type="match status" value="1"/>
</dbReference>
<dbReference type="SUPFAM" id="SSF52151">
    <property type="entry name" value="FabD/lysophospholipase-like"/>
    <property type="match status" value="1"/>
</dbReference>
<dbReference type="InterPro" id="IPR020806">
    <property type="entry name" value="PKS_PP-bd"/>
</dbReference>
<organism evidence="8 9">
    <name type="scientific">Nonomuraea cavernae</name>
    <dbReference type="NCBI Taxonomy" id="2045107"/>
    <lineage>
        <taxon>Bacteria</taxon>
        <taxon>Bacillati</taxon>
        <taxon>Actinomycetota</taxon>
        <taxon>Actinomycetes</taxon>
        <taxon>Streptosporangiales</taxon>
        <taxon>Streptosporangiaceae</taxon>
        <taxon>Nonomuraea</taxon>
    </lineage>
</organism>
<feature type="region of interest" description="Disordered" evidence="5">
    <location>
        <begin position="867"/>
        <end position="915"/>
    </location>
</feature>
<dbReference type="Pfam" id="PF02801">
    <property type="entry name" value="Ketoacyl-synt_C"/>
    <property type="match status" value="1"/>
</dbReference>
<dbReference type="InterPro" id="IPR014030">
    <property type="entry name" value="Ketoacyl_synth_N"/>
</dbReference>
<dbReference type="GO" id="GO:0071770">
    <property type="term" value="P:DIM/DIP cell wall layer assembly"/>
    <property type="evidence" value="ECO:0007669"/>
    <property type="project" value="TreeGrafter"/>
</dbReference>
<evidence type="ECO:0000256" key="5">
    <source>
        <dbReference type="SAM" id="MobiDB-lite"/>
    </source>
</evidence>
<protein>
    <submittedName>
        <fullName evidence="8">Polyketide synthase</fullName>
    </submittedName>
</protein>
<evidence type="ECO:0000259" key="7">
    <source>
        <dbReference type="PROSITE" id="PS52004"/>
    </source>
</evidence>
<dbReference type="InterPro" id="IPR009081">
    <property type="entry name" value="PP-bd_ACP"/>
</dbReference>
<dbReference type="EMBL" id="BMNH01000001">
    <property type="protein sequence ID" value="GGO60832.1"/>
    <property type="molecule type" value="Genomic_DNA"/>
</dbReference>
<dbReference type="GO" id="GO:0044550">
    <property type="term" value="P:secondary metabolite biosynthetic process"/>
    <property type="evidence" value="ECO:0007669"/>
    <property type="project" value="UniProtKB-ARBA"/>
</dbReference>
<dbReference type="PROSITE" id="PS52004">
    <property type="entry name" value="KS3_2"/>
    <property type="match status" value="1"/>
</dbReference>
<keyword evidence="4" id="KW-0808">Transferase</keyword>
<dbReference type="InterPro" id="IPR016035">
    <property type="entry name" value="Acyl_Trfase/lysoPLipase"/>
</dbReference>
<dbReference type="FunFam" id="1.10.1200.10:FF:000016">
    <property type="entry name" value="Non-ribosomal peptide synthase"/>
    <property type="match status" value="1"/>
</dbReference>
<evidence type="ECO:0000256" key="2">
    <source>
        <dbReference type="ARBA" id="ARBA00022450"/>
    </source>
</evidence>
<dbReference type="Pfam" id="PF00109">
    <property type="entry name" value="ketoacyl-synt"/>
    <property type="match status" value="1"/>
</dbReference>
<dbReference type="GO" id="GO:0031177">
    <property type="term" value="F:phosphopantetheine binding"/>
    <property type="evidence" value="ECO:0007669"/>
    <property type="project" value="InterPro"/>
</dbReference>
<keyword evidence="2" id="KW-0596">Phosphopantetheine</keyword>
<dbReference type="GO" id="GO:0005737">
    <property type="term" value="C:cytoplasm"/>
    <property type="evidence" value="ECO:0007669"/>
    <property type="project" value="TreeGrafter"/>
</dbReference>
<evidence type="ECO:0000256" key="4">
    <source>
        <dbReference type="ARBA" id="ARBA00022679"/>
    </source>
</evidence>
<name>A0A917YQ21_9ACTN</name>
<dbReference type="SUPFAM" id="SSF55048">
    <property type="entry name" value="Probable ACP-binding domain of malonyl-CoA ACP transacylase"/>
    <property type="match status" value="1"/>
</dbReference>
<dbReference type="InterPro" id="IPR014043">
    <property type="entry name" value="Acyl_transferase_dom"/>
</dbReference>
<dbReference type="InterPro" id="IPR036736">
    <property type="entry name" value="ACP-like_sf"/>
</dbReference>
<accession>A0A917YQ21</accession>
<dbReference type="InterPro" id="IPR016039">
    <property type="entry name" value="Thiolase-like"/>
</dbReference>
<dbReference type="PANTHER" id="PTHR43775:SF37">
    <property type="entry name" value="SI:DKEY-61P9.11"/>
    <property type="match status" value="1"/>
</dbReference>
<dbReference type="InterPro" id="IPR050091">
    <property type="entry name" value="PKS_NRPS_Biosynth_Enz"/>
</dbReference>
<dbReference type="Pfam" id="PF00698">
    <property type="entry name" value="Acyl_transf_1"/>
    <property type="match status" value="1"/>
</dbReference>
<dbReference type="Proteomes" id="UP000646523">
    <property type="component" value="Unassembled WGS sequence"/>
</dbReference>
<dbReference type="PANTHER" id="PTHR43775">
    <property type="entry name" value="FATTY ACID SYNTHASE"/>
    <property type="match status" value="1"/>
</dbReference>
<dbReference type="SMART" id="SM00823">
    <property type="entry name" value="PKS_PP"/>
    <property type="match status" value="1"/>
</dbReference>
<feature type="domain" description="Ketosynthase family 3 (KS3)" evidence="7">
    <location>
        <begin position="4"/>
        <end position="430"/>
    </location>
</feature>
<dbReference type="Pfam" id="PF16197">
    <property type="entry name" value="KAsynt_C_assoc"/>
    <property type="match status" value="1"/>
</dbReference>
<keyword evidence="9" id="KW-1185">Reference proteome</keyword>
<dbReference type="GO" id="GO:0004312">
    <property type="term" value="F:fatty acid synthase activity"/>
    <property type="evidence" value="ECO:0007669"/>
    <property type="project" value="TreeGrafter"/>
</dbReference>
<sequence length="989" mass="104850">MSRAEGVAIIGFGLRLPGADTPERFWDNIAAGRDCLTRFDLDELAAEGVPESELANPAYVPVRGIVSGVEDFDADLFGMPPREAQVTDPQQRLFLECALEALEHAGYTQETAAGPIGVFAGTGKNHYLLRHVLGHTELLSSLGDMAMLVGHEKDHVATRTAYRLGLHGPAITMQTSCSTSLVAVHMAVQSLLRHEADLMLAGGASISLPQKAGYVYSPHDILSPDGHCRAFAKDARGAVPGNGVGVVALKRLGESVRDRDTIYAVIRGSAINNDGGRKVGYTAPSVRGQADVIRAAHAAAGVDASTIQYVETHGTGTELGDRIEVEALTQAFGAAGGPGSCALGTLKPNIGHVDIAAGVAGLIKAALALWHGRLPPSIDCDQEEPELKLHDGPFYINRVLRPWPATRGPRRGSVSAFGVGGTNAHVVLEQAPVRETAGRAPGGCVIVPVSAHTSPALTRLTDRLAEHARSHPEIDARDVAHTLREGRRHREYRSAAVVRDLAELADPAAFRMPSRGRSGVNIGFLFTGQGNQHPGMAAELYDRFPVFQTAMDDCAREFSTSTGTDIRWTLCEFPTDRAAAQAELDGMALAQPAVFAMEYATASLLLSLGLRPKALLGHSLGEYAAACVAGAMSLADAAALVGARGRLLDRVRGGAMLAVFAGEDTVAALLPPSLSLAAVNAPRSVVVTGPAGAMPDLIERLDADGIGHRKVPVPIAAHSAMLDGLLDEFRAHADRLTYHPPSIPVISGVTGRPVERGFDADHWTRHLRRTVRFADAVEHTLQWRDPLLIEVGPGSTLTTLVHETAAGRPVVALSTLPGRKDEARPLRTMLEAVAGAWCAGAEVDWAALDTDRDARRVPLPGYPFQRSRHWLDPVTPEPLRTHPATSTPEAAHPTTPAPDTAAARSSEEEEPGQPVEREIAAIWRDLLGVEDLGPDDNFFALGGQSLLLVRMIARLKERTGVAIALRDAVAAPTVSGIAALVAHQTRGPA</sequence>
<dbReference type="InterPro" id="IPR016036">
    <property type="entry name" value="Malonyl_transacylase_ACP-bd"/>
</dbReference>
<comment type="cofactor">
    <cofactor evidence="1">
        <name>pantetheine 4'-phosphate</name>
        <dbReference type="ChEBI" id="CHEBI:47942"/>
    </cofactor>
</comment>
<dbReference type="GO" id="GO:0005886">
    <property type="term" value="C:plasma membrane"/>
    <property type="evidence" value="ECO:0007669"/>
    <property type="project" value="TreeGrafter"/>
</dbReference>
<evidence type="ECO:0000256" key="1">
    <source>
        <dbReference type="ARBA" id="ARBA00001957"/>
    </source>
</evidence>
<dbReference type="Gene3D" id="1.10.1200.10">
    <property type="entry name" value="ACP-like"/>
    <property type="match status" value="1"/>
</dbReference>
<feature type="compositionally biased region" description="Low complexity" evidence="5">
    <location>
        <begin position="881"/>
        <end position="903"/>
    </location>
</feature>
<dbReference type="Gene3D" id="3.30.70.3290">
    <property type="match status" value="1"/>
</dbReference>
<evidence type="ECO:0000256" key="3">
    <source>
        <dbReference type="ARBA" id="ARBA00022553"/>
    </source>
</evidence>
<gene>
    <name evidence="8" type="ORF">GCM10012289_01630</name>
</gene>
<dbReference type="AlphaFoldDB" id="A0A917YQ21"/>
<keyword evidence="3" id="KW-0597">Phosphoprotein</keyword>
<evidence type="ECO:0000313" key="8">
    <source>
        <dbReference type="EMBL" id="GGO60832.1"/>
    </source>
</evidence>
<dbReference type="SUPFAM" id="SSF53901">
    <property type="entry name" value="Thiolase-like"/>
    <property type="match status" value="1"/>
</dbReference>
<evidence type="ECO:0000313" key="9">
    <source>
        <dbReference type="Proteomes" id="UP000646523"/>
    </source>
</evidence>
<reference evidence="8" key="2">
    <citation type="submission" date="2020-09" db="EMBL/GenBank/DDBJ databases">
        <authorList>
            <person name="Sun Q."/>
            <person name="Zhou Y."/>
        </authorList>
    </citation>
    <scope>NUCLEOTIDE SEQUENCE</scope>
    <source>
        <strain evidence="8">CGMCC 4.7368</strain>
    </source>
</reference>
<dbReference type="SUPFAM" id="SSF47336">
    <property type="entry name" value="ACP-like"/>
    <property type="match status" value="1"/>
</dbReference>
<dbReference type="Gene3D" id="3.40.47.10">
    <property type="match status" value="1"/>
</dbReference>
<dbReference type="RefSeq" id="WP_189121986.1">
    <property type="nucleotide sequence ID" value="NZ_BMNH01000001.1"/>
</dbReference>
<dbReference type="InterPro" id="IPR032821">
    <property type="entry name" value="PKS_assoc"/>
</dbReference>
<dbReference type="InterPro" id="IPR001227">
    <property type="entry name" value="Ac_transferase_dom_sf"/>
</dbReference>
<dbReference type="SMART" id="SM00827">
    <property type="entry name" value="PKS_AT"/>
    <property type="match status" value="1"/>
</dbReference>
<dbReference type="InterPro" id="IPR014031">
    <property type="entry name" value="Ketoacyl_synth_C"/>
</dbReference>
<dbReference type="SMART" id="SM00825">
    <property type="entry name" value="PKS_KS"/>
    <property type="match status" value="1"/>
</dbReference>
<comment type="caution">
    <text evidence="8">The sequence shown here is derived from an EMBL/GenBank/DDBJ whole genome shotgun (WGS) entry which is preliminary data.</text>
</comment>
<proteinExistence type="predicted"/>
<dbReference type="GO" id="GO:0006633">
    <property type="term" value="P:fatty acid biosynthetic process"/>
    <property type="evidence" value="ECO:0007669"/>
    <property type="project" value="TreeGrafter"/>
</dbReference>
<dbReference type="PROSITE" id="PS50075">
    <property type="entry name" value="CARRIER"/>
    <property type="match status" value="1"/>
</dbReference>
<dbReference type="Gene3D" id="3.40.366.10">
    <property type="entry name" value="Malonyl-Coenzyme A Acyl Carrier Protein, domain 2"/>
    <property type="match status" value="1"/>
</dbReference>
<dbReference type="CDD" id="cd00833">
    <property type="entry name" value="PKS"/>
    <property type="match status" value="1"/>
</dbReference>
<evidence type="ECO:0000259" key="6">
    <source>
        <dbReference type="PROSITE" id="PS50075"/>
    </source>
</evidence>